<keyword evidence="3" id="KW-1185">Reference proteome</keyword>
<sequence>MTNVGEPPCPRPDDPEFKKKFKAYAMYQIQKKQQETPSPEVAQFGFPPLVVQHPPPKTDESSSEESGSSKSTTVTDDKELEPDSLEKRLCQKIDDAFAFLEERLDKEFQLLHHIMIASWEGPE</sequence>
<evidence type="ECO:0000313" key="2">
    <source>
        <dbReference type="EMBL" id="RGP74095.1"/>
    </source>
</evidence>
<name>A0A395SQ36_FUSSP</name>
<dbReference type="Proteomes" id="UP000266152">
    <property type="component" value="Unassembled WGS sequence"/>
</dbReference>
<gene>
    <name evidence="2" type="ORF">FSPOR_1790</name>
</gene>
<protein>
    <submittedName>
        <fullName evidence="2">Uncharacterized protein</fullName>
    </submittedName>
</protein>
<evidence type="ECO:0000313" key="3">
    <source>
        <dbReference type="Proteomes" id="UP000266152"/>
    </source>
</evidence>
<organism evidence="2 3">
    <name type="scientific">Fusarium sporotrichioides</name>
    <dbReference type="NCBI Taxonomy" id="5514"/>
    <lineage>
        <taxon>Eukaryota</taxon>
        <taxon>Fungi</taxon>
        <taxon>Dikarya</taxon>
        <taxon>Ascomycota</taxon>
        <taxon>Pezizomycotina</taxon>
        <taxon>Sordariomycetes</taxon>
        <taxon>Hypocreomycetidae</taxon>
        <taxon>Hypocreales</taxon>
        <taxon>Nectriaceae</taxon>
        <taxon>Fusarium</taxon>
    </lineage>
</organism>
<evidence type="ECO:0000256" key="1">
    <source>
        <dbReference type="SAM" id="MobiDB-lite"/>
    </source>
</evidence>
<dbReference type="AlphaFoldDB" id="A0A395SQ36"/>
<comment type="caution">
    <text evidence="2">The sequence shown here is derived from an EMBL/GenBank/DDBJ whole genome shotgun (WGS) entry which is preliminary data.</text>
</comment>
<proteinExistence type="predicted"/>
<reference evidence="2 3" key="1">
    <citation type="journal article" date="2018" name="PLoS Pathog.">
        <title>Evolution of structural diversity of trichothecenes, a family of toxins produced by plant pathogenic and entomopathogenic fungi.</title>
        <authorList>
            <person name="Proctor R.H."/>
            <person name="McCormick S.P."/>
            <person name="Kim H.S."/>
            <person name="Cardoza R.E."/>
            <person name="Stanley A.M."/>
            <person name="Lindo L."/>
            <person name="Kelly A."/>
            <person name="Brown D.W."/>
            <person name="Lee T."/>
            <person name="Vaughan M.M."/>
            <person name="Alexander N.J."/>
            <person name="Busman M."/>
            <person name="Gutierrez S."/>
        </authorList>
    </citation>
    <scope>NUCLEOTIDE SEQUENCE [LARGE SCALE GENOMIC DNA]</scope>
    <source>
        <strain evidence="2 3">NRRL 3299</strain>
    </source>
</reference>
<feature type="region of interest" description="Disordered" evidence="1">
    <location>
        <begin position="30"/>
        <end position="84"/>
    </location>
</feature>
<dbReference type="EMBL" id="PXOF01000023">
    <property type="protein sequence ID" value="RGP74095.1"/>
    <property type="molecule type" value="Genomic_DNA"/>
</dbReference>
<accession>A0A395SQ36</accession>